<evidence type="ECO:0000256" key="3">
    <source>
        <dbReference type="ARBA" id="ARBA00022475"/>
    </source>
</evidence>
<evidence type="ECO:0000256" key="5">
    <source>
        <dbReference type="ARBA" id="ARBA00022989"/>
    </source>
</evidence>
<dbReference type="InterPro" id="IPR050469">
    <property type="entry name" value="Diguanylate_Cyclase"/>
</dbReference>
<dbReference type="InterPro" id="IPR029787">
    <property type="entry name" value="Nucleotide_cyclase"/>
</dbReference>
<dbReference type="NCBIfam" id="TIGR00254">
    <property type="entry name" value="GGDEF"/>
    <property type="match status" value="1"/>
</dbReference>
<proteinExistence type="predicted"/>
<dbReference type="InterPro" id="IPR043128">
    <property type="entry name" value="Rev_trsase/Diguanyl_cyclase"/>
</dbReference>
<feature type="transmembrane region" description="Helical" evidence="8">
    <location>
        <begin position="134"/>
        <end position="161"/>
    </location>
</feature>
<keyword evidence="10" id="KW-0548">Nucleotidyltransferase</keyword>
<feature type="transmembrane region" description="Helical" evidence="8">
    <location>
        <begin position="97"/>
        <end position="122"/>
    </location>
</feature>
<dbReference type="EMBL" id="JBEPLY010000018">
    <property type="protein sequence ID" value="MET3601931.1"/>
    <property type="molecule type" value="Genomic_DNA"/>
</dbReference>
<feature type="domain" description="GGDEF" evidence="9">
    <location>
        <begin position="227"/>
        <end position="357"/>
    </location>
</feature>
<dbReference type="InterPro" id="IPR000160">
    <property type="entry name" value="GGDEF_dom"/>
</dbReference>
<dbReference type="Pfam" id="PF07694">
    <property type="entry name" value="5TM-5TMR_LYT"/>
    <property type="match status" value="1"/>
</dbReference>
<evidence type="ECO:0000259" key="9">
    <source>
        <dbReference type="PROSITE" id="PS50887"/>
    </source>
</evidence>
<comment type="catalytic activity">
    <reaction evidence="7">
        <text>2 GTP = 3',3'-c-di-GMP + 2 diphosphate</text>
        <dbReference type="Rhea" id="RHEA:24898"/>
        <dbReference type="ChEBI" id="CHEBI:33019"/>
        <dbReference type="ChEBI" id="CHEBI:37565"/>
        <dbReference type="ChEBI" id="CHEBI:58805"/>
        <dbReference type="EC" id="2.7.7.65"/>
    </reaction>
</comment>
<keyword evidence="3" id="KW-1003">Cell membrane</keyword>
<feature type="transmembrane region" description="Helical" evidence="8">
    <location>
        <begin position="7"/>
        <end position="28"/>
    </location>
</feature>
<dbReference type="PANTHER" id="PTHR45138">
    <property type="entry name" value="REGULATORY COMPONENTS OF SENSORY TRANSDUCTION SYSTEM"/>
    <property type="match status" value="1"/>
</dbReference>
<evidence type="ECO:0000256" key="6">
    <source>
        <dbReference type="ARBA" id="ARBA00023136"/>
    </source>
</evidence>
<keyword evidence="11" id="KW-1185">Reference proteome</keyword>
<sequence>MIENMHILAGMLEKVGLAALVVLTYRIILRWHLPALWRGPAIGVLFGLAAVVTMIDPFEVSPGVMIDVRNVMIALAAVFGGVWSAVIAGSIAVLVRIAIGGAGLLPGTVSIILGTVIALTFVHFRGNRRDLPTLALLGLVISFSLLSAVLLPVDVLVTMAVKSLPALIVRNIVGTMLVGSLLAMEERREKEYMTFKQLAERDALTGLSNRRALELVERRTPGHESSGLFCVIMFDLDHFKSVNDTYGHSFGDVVLARFAEIISMRIRGSDLVVRYGGEEFCVILNDARLDNAERIAEDIRQQLARENFSRNVTVTASAGVAQSSQEASSVYTVIKNADMALYMAKHKGRNEVVTYSKPVYLPG</sequence>
<gene>
    <name evidence="10" type="ORF">ABID12_003895</name>
</gene>
<name>A0ABV2IG73_9HYPH</name>
<keyword evidence="10" id="KW-0808">Transferase</keyword>
<comment type="caution">
    <text evidence="10">The sequence shown here is derived from an EMBL/GenBank/DDBJ whole genome shotgun (WGS) entry which is preliminary data.</text>
</comment>
<evidence type="ECO:0000256" key="7">
    <source>
        <dbReference type="ARBA" id="ARBA00034247"/>
    </source>
</evidence>
<accession>A0ABV2IG73</accession>
<reference evidence="10 11" key="1">
    <citation type="submission" date="2024-06" db="EMBL/GenBank/DDBJ databases">
        <title>Genomic Encyclopedia of Type Strains, Phase IV (KMG-IV): sequencing the most valuable type-strain genomes for metagenomic binning, comparative biology and taxonomic classification.</title>
        <authorList>
            <person name="Goeker M."/>
        </authorList>
    </citation>
    <scope>NUCLEOTIDE SEQUENCE [LARGE SCALE GENOMIC DNA]</scope>
    <source>
        <strain evidence="10 11">DSM 28102</strain>
    </source>
</reference>
<keyword evidence="6 8" id="KW-0472">Membrane</keyword>
<dbReference type="PANTHER" id="PTHR45138:SF9">
    <property type="entry name" value="DIGUANYLATE CYCLASE DGCM-RELATED"/>
    <property type="match status" value="1"/>
</dbReference>
<evidence type="ECO:0000313" key="11">
    <source>
        <dbReference type="Proteomes" id="UP001549164"/>
    </source>
</evidence>
<dbReference type="GO" id="GO:0052621">
    <property type="term" value="F:diguanylate cyclase activity"/>
    <property type="evidence" value="ECO:0007669"/>
    <property type="project" value="UniProtKB-EC"/>
</dbReference>
<dbReference type="Gene3D" id="3.30.70.270">
    <property type="match status" value="1"/>
</dbReference>
<dbReference type="RefSeq" id="WP_354435722.1">
    <property type="nucleotide sequence ID" value="NZ_JBEPLY010000018.1"/>
</dbReference>
<dbReference type="SUPFAM" id="SSF55073">
    <property type="entry name" value="Nucleotide cyclase"/>
    <property type="match status" value="1"/>
</dbReference>
<evidence type="ECO:0000313" key="10">
    <source>
        <dbReference type="EMBL" id="MET3601931.1"/>
    </source>
</evidence>
<evidence type="ECO:0000256" key="1">
    <source>
        <dbReference type="ARBA" id="ARBA00004651"/>
    </source>
</evidence>
<dbReference type="Gene3D" id="1.10.1760.20">
    <property type="match status" value="1"/>
</dbReference>
<evidence type="ECO:0000256" key="8">
    <source>
        <dbReference type="SAM" id="Phobius"/>
    </source>
</evidence>
<feature type="transmembrane region" description="Helical" evidence="8">
    <location>
        <begin position="70"/>
        <end position="91"/>
    </location>
</feature>
<dbReference type="Pfam" id="PF00990">
    <property type="entry name" value="GGDEF"/>
    <property type="match status" value="1"/>
</dbReference>
<comment type="subcellular location">
    <subcellularLocation>
        <location evidence="1">Cell membrane</location>
        <topology evidence="1">Multi-pass membrane protein</topology>
    </subcellularLocation>
</comment>
<dbReference type="InterPro" id="IPR011620">
    <property type="entry name" value="Sig_transdc_His_kinase_LytS_TM"/>
</dbReference>
<dbReference type="PROSITE" id="PS50887">
    <property type="entry name" value="GGDEF"/>
    <property type="match status" value="1"/>
</dbReference>
<keyword evidence="5 8" id="KW-1133">Transmembrane helix</keyword>
<feature type="transmembrane region" description="Helical" evidence="8">
    <location>
        <begin position="40"/>
        <end position="58"/>
    </location>
</feature>
<evidence type="ECO:0000256" key="2">
    <source>
        <dbReference type="ARBA" id="ARBA00012528"/>
    </source>
</evidence>
<dbReference type="EC" id="2.7.7.65" evidence="2"/>
<evidence type="ECO:0000256" key="4">
    <source>
        <dbReference type="ARBA" id="ARBA00022692"/>
    </source>
</evidence>
<protein>
    <recommendedName>
        <fullName evidence="2">diguanylate cyclase</fullName>
        <ecNumber evidence="2">2.7.7.65</ecNumber>
    </recommendedName>
</protein>
<keyword evidence="4 8" id="KW-0812">Transmembrane</keyword>
<dbReference type="SMART" id="SM00267">
    <property type="entry name" value="GGDEF"/>
    <property type="match status" value="1"/>
</dbReference>
<dbReference type="CDD" id="cd01949">
    <property type="entry name" value="GGDEF"/>
    <property type="match status" value="1"/>
</dbReference>
<organism evidence="10 11">
    <name type="scientific">Martelella mangrovi</name>
    <dbReference type="NCBI Taxonomy" id="1397477"/>
    <lineage>
        <taxon>Bacteria</taxon>
        <taxon>Pseudomonadati</taxon>
        <taxon>Pseudomonadota</taxon>
        <taxon>Alphaproteobacteria</taxon>
        <taxon>Hyphomicrobiales</taxon>
        <taxon>Aurantimonadaceae</taxon>
        <taxon>Martelella</taxon>
    </lineage>
</organism>
<dbReference type="Proteomes" id="UP001549164">
    <property type="component" value="Unassembled WGS sequence"/>
</dbReference>
<feature type="transmembrane region" description="Helical" evidence="8">
    <location>
        <begin position="167"/>
        <end position="184"/>
    </location>
</feature>